<keyword evidence="3 5" id="KW-0810">Translation regulation</keyword>
<evidence type="ECO:0000256" key="4">
    <source>
        <dbReference type="ARBA" id="ARBA00023186"/>
    </source>
</evidence>
<sequence length="143" mass="16517">MELKTKCHGIHQYEEKDIITFKNGFPGFKDLKKFIMFPVEDNTMFSILHAIEDEQIGFIVVSPFDVMKDYELNLDDEIIEKLKIKNSEAVMIVNTVTLSSKIEDITTNLRAPIVINTKEMLGEQLILNNENYLIKYPLFKGDA</sequence>
<comment type="subcellular location">
    <subcellularLocation>
        <location evidence="5">Cytoplasm</location>
    </subcellularLocation>
</comment>
<protein>
    <recommendedName>
        <fullName evidence="5">Flagellar assembly factor FliW</fullName>
    </recommendedName>
</protein>
<dbReference type="NCBIfam" id="NF009793">
    <property type="entry name" value="PRK13285.1-1"/>
    <property type="match status" value="1"/>
</dbReference>
<evidence type="ECO:0000256" key="3">
    <source>
        <dbReference type="ARBA" id="ARBA00022845"/>
    </source>
</evidence>
<dbReference type="PANTHER" id="PTHR39190">
    <property type="entry name" value="FLAGELLAR ASSEMBLY FACTOR FLIW"/>
    <property type="match status" value="1"/>
</dbReference>
<comment type="similarity">
    <text evidence="5">Belongs to the FliW family.</text>
</comment>
<accession>A0ABT4CXR9</accession>
<evidence type="ECO:0000313" key="6">
    <source>
        <dbReference type="EMBL" id="MCY6483657.1"/>
    </source>
</evidence>
<dbReference type="Gene3D" id="2.30.290.10">
    <property type="entry name" value="BH3618-like"/>
    <property type="match status" value="1"/>
</dbReference>
<keyword evidence="2 5" id="KW-1005">Bacterial flagellum biogenesis</keyword>
<keyword evidence="1 5" id="KW-0963">Cytoplasm</keyword>
<evidence type="ECO:0000256" key="2">
    <source>
        <dbReference type="ARBA" id="ARBA00022795"/>
    </source>
</evidence>
<dbReference type="InterPro" id="IPR003775">
    <property type="entry name" value="Flagellar_assembly_factor_FliW"/>
</dbReference>
<gene>
    <name evidence="5 6" type="primary">fliW</name>
    <name evidence="6" type="ORF">OW763_04735</name>
</gene>
<dbReference type="Pfam" id="PF02623">
    <property type="entry name" value="FliW"/>
    <property type="match status" value="1"/>
</dbReference>
<comment type="caution">
    <text evidence="6">The sequence shown here is derived from an EMBL/GenBank/DDBJ whole genome shotgun (WGS) entry which is preliminary data.</text>
</comment>
<keyword evidence="4 5" id="KW-0143">Chaperone</keyword>
<name>A0ABT4CXR9_9CLOT</name>
<evidence type="ECO:0000256" key="1">
    <source>
        <dbReference type="ARBA" id="ARBA00022490"/>
    </source>
</evidence>
<evidence type="ECO:0000256" key="5">
    <source>
        <dbReference type="HAMAP-Rule" id="MF_01185"/>
    </source>
</evidence>
<dbReference type="RefSeq" id="WP_268039933.1">
    <property type="nucleotide sequence ID" value="NZ_JAPQER010000002.1"/>
</dbReference>
<dbReference type="SUPFAM" id="SSF141457">
    <property type="entry name" value="BH3618-like"/>
    <property type="match status" value="1"/>
</dbReference>
<dbReference type="EMBL" id="JAPQER010000002">
    <property type="protein sequence ID" value="MCY6483657.1"/>
    <property type="molecule type" value="Genomic_DNA"/>
</dbReference>
<organism evidence="6 7">
    <name type="scientific">Clostridium aestuarii</name>
    <dbReference type="NCBI Taxonomy" id="338193"/>
    <lineage>
        <taxon>Bacteria</taxon>
        <taxon>Bacillati</taxon>
        <taxon>Bacillota</taxon>
        <taxon>Clostridia</taxon>
        <taxon>Eubacteriales</taxon>
        <taxon>Clostridiaceae</taxon>
        <taxon>Clostridium</taxon>
    </lineage>
</organism>
<dbReference type="Proteomes" id="UP001078443">
    <property type="component" value="Unassembled WGS sequence"/>
</dbReference>
<keyword evidence="6" id="KW-0966">Cell projection</keyword>
<proteinExistence type="inferred from homology"/>
<dbReference type="PANTHER" id="PTHR39190:SF1">
    <property type="entry name" value="FLAGELLAR ASSEMBLY FACTOR FLIW"/>
    <property type="match status" value="1"/>
</dbReference>
<reference evidence="6" key="1">
    <citation type="submission" date="2022-12" db="EMBL/GenBank/DDBJ databases">
        <authorList>
            <person name="Wang J."/>
        </authorList>
    </citation>
    <scope>NUCLEOTIDE SEQUENCE</scope>
    <source>
        <strain evidence="6">HY-45-18</strain>
    </source>
</reference>
<keyword evidence="7" id="KW-1185">Reference proteome</keyword>
<dbReference type="InterPro" id="IPR024046">
    <property type="entry name" value="Flagellar_assmbl_FliW_dom_sf"/>
</dbReference>
<comment type="function">
    <text evidence="5">Acts as an anti-CsrA protein, binds CsrA and prevents it from repressing translation of its target genes, one of which is flagellin. Binds to flagellin and participates in the assembly of the flagellum.</text>
</comment>
<keyword evidence="6" id="KW-0282">Flagellum</keyword>
<evidence type="ECO:0000313" key="7">
    <source>
        <dbReference type="Proteomes" id="UP001078443"/>
    </source>
</evidence>
<keyword evidence="6" id="KW-0969">Cilium</keyword>
<comment type="subunit">
    <text evidence="5">Interacts with translational regulator CsrA and flagellin(s).</text>
</comment>
<dbReference type="HAMAP" id="MF_01185">
    <property type="entry name" value="FliW"/>
    <property type="match status" value="1"/>
</dbReference>